<organism evidence="7 8">
    <name type="scientific">Chaetoceros tenuissimus</name>
    <dbReference type="NCBI Taxonomy" id="426638"/>
    <lineage>
        <taxon>Eukaryota</taxon>
        <taxon>Sar</taxon>
        <taxon>Stramenopiles</taxon>
        <taxon>Ochrophyta</taxon>
        <taxon>Bacillariophyta</taxon>
        <taxon>Coscinodiscophyceae</taxon>
        <taxon>Chaetocerotophycidae</taxon>
        <taxon>Chaetocerotales</taxon>
        <taxon>Chaetocerotaceae</taxon>
        <taxon>Chaetoceros</taxon>
    </lineage>
</organism>
<feature type="compositionally biased region" description="Polar residues" evidence="5">
    <location>
        <begin position="488"/>
        <end position="506"/>
    </location>
</feature>
<dbReference type="EMBL" id="BLLK01000020">
    <property type="protein sequence ID" value="GFH45132.1"/>
    <property type="molecule type" value="Genomic_DNA"/>
</dbReference>
<feature type="domain" description="HSF-type DNA-binding" evidence="6">
    <location>
        <begin position="35"/>
        <end position="133"/>
    </location>
</feature>
<evidence type="ECO:0000256" key="2">
    <source>
        <dbReference type="ARBA" id="ARBA00023125"/>
    </source>
</evidence>
<gene>
    <name evidence="7" type="ORF">CTEN210_01606</name>
</gene>
<evidence type="ECO:0000256" key="4">
    <source>
        <dbReference type="RuleBase" id="RU004020"/>
    </source>
</evidence>
<evidence type="ECO:0000313" key="8">
    <source>
        <dbReference type="Proteomes" id="UP001054902"/>
    </source>
</evidence>
<protein>
    <recommendedName>
        <fullName evidence="6">HSF-type DNA-binding domain-containing protein</fullName>
    </recommendedName>
</protein>
<sequence>MLPSSSSLKPSWSSKEEEAQDAAIIKRYNDEDCSGIVPFPIKLHIILKILCNEGSDEIMSWLPHGRSFKVHNTRAFEQVVMKRFFRQSSISSFKRQLNMYGFQKVHYGRDIGSYYYRHFLRGRPLLAKNIGTRRRTTNTKKGEKQQARNGPPLSHHQERRRERSGAGSGNDGNAAGVAACQLSSTEKDAAPGGVMNHEENSNGHRFWTDSASGKVVNASSKCTFEQEYKHQNFYSMPYMGSVNDVHFESERIIEERDVLDLLSRRSGDVADLSVLDNGHGKSIKQQHEMSVDQESTMSAAAGLLDLPNVVGMTAQNSLLMRQQAPLSTSLSKQPAAAPAPQHDGGLMASQLMRSIRINSSLIQQFQDQILQNHLLISQLSGTQQCSQQETLPDEARHTSLQQVQLIRQTNQSEKRRMSSSLFPATSVGVGGAALAVSSVDPNKNCRIDPLVLNSLLLNAISTTSTQQEGRTTAIVDRSRFSFVQQHPLTGNNEYTMQQIKQQPSSSRKVDRTRSEETETSDAKQQQECLRVVARTDGSYFVARGSSYLKKSESGERLLQGESDEGESDEEESDEEESDEEESDEEESDDSSVEGENSSSQHRNEQRRRCRGQKLDTASNGTSDEGETSSTTRYY</sequence>
<feature type="compositionally biased region" description="Acidic residues" evidence="5">
    <location>
        <begin position="561"/>
        <end position="592"/>
    </location>
</feature>
<dbReference type="Gene3D" id="1.10.10.10">
    <property type="entry name" value="Winged helix-like DNA-binding domain superfamily/Winged helix DNA-binding domain"/>
    <property type="match status" value="1"/>
</dbReference>
<evidence type="ECO:0000256" key="5">
    <source>
        <dbReference type="SAM" id="MobiDB-lite"/>
    </source>
</evidence>
<accession>A0AAD3CFG0</accession>
<feature type="compositionally biased region" description="Low complexity" evidence="5">
    <location>
        <begin position="618"/>
        <end position="634"/>
    </location>
</feature>
<dbReference type="SMART" id="SM00415">
    <property type="entry name" value="HSF"/>
    <property type="match status" value="1"/>
</dbReference>
<name>A0AAD3CFG0_9STRA</name>
<keyword evidence="8" id="KW-1185">Reference proteome</keyword>
<evidence type="ECO:0000313" key="7">
    <source>
        <dbReference type="EMBL" id="GFH45132.1"/>
    </source>
</evidence>
<dbReference type="InterPro" id="IPR036390">
    <property type="entry name" value="WH_DNA-bd_sf"/>
</dbReference>
<dbReference type="Pfam" id="PF00447">
    <property type="entry name" value="HSF_DNA-bind"/>
    <property type="match status" value="1"/>
</dbReference>
<dbReference type="GO" id="GO:0043565">
    <property type="term" value="F:sequence-specific DNA binding"/>
    <property type="evidence" value="ECO:0007669"/>
    <property type="project" value="InterPro"/>
</dbReference>
<dbReference type="InterPro" id="IPR000232">
    <property type="entry name" value="HSF_DNA-bd"/>
</dbReference>
<dbReference type="PANTHER" id="PTHR10015:SF206">
    <property type="entry name" value="HSF-TYPE DNA-BINDING DOMAIN-CONTAINING PROTEIN"/>
    <property type="match status" value="1"/>
</dbReference>
<feature type="compositionally biased region" description="Basic and acidic residues" evidence="5">
    <location>
        <begin position="155"/>
        <end position="164"/>
    </location>
</feature>
<comment type="similarity">
    <text evidence="4">Belongs to the HSF family.</text>
</comment>
<evidence type="ECO:0000259" key="6">
    <source>
        <dbReference type="SMART" id="SM00415"/>
    </source>
</evidence>
<evidence type="ECO:0000256" key="1">
    <source>
        <dbReference type="ARBA" id="ARBA00004123"/>
    </source>
</evidence>
<comment type="subcellular location">
    <subcellularLocation>
        <location evidence="1">Nucleus</location>
    </subcellularLocation>
</comment>
<feature type="region of interest" description="Disordered" evidence="5">
    <location>
        <begin position="488"/>
        <end position="526"/>
    </location>
</feature>
<dbReference type="SUPFAM" id="SSF46785">
    <property type="entry name" value="Winged helix' DNA-binding domain"/>
    <property type="match status" value="1"/>
</dbReference>
<keyword evidence="2" id="KW-0238">DNA-binding</keyword>
<dbReference type="Proteomes" id="UP001054902">
    <property type="component" value="Unassembled WGS sequence"/>
</dbReference>
<dbReference type="FunFam" id="1.10.10.10:FF:000479">
    <property type="entry name" value="Predicted protein"/>
    <property type="match status" value="1"/>
</dbReference>
<dbReference type="PANTHER" id="PTHR10015">
    <property type="entry name" value="HEAT SHOCK TRANSCRIPTION FACTOR"/>
    <property type="match status" value="1"/>
</dbReference>
<evidence type="ECO:0000256" key="3">
    <source>
        <dbReference type="ARBA" id="ARBA00023242"/>
    </source>
</evidence>
<feature type="region of interest" description="Disordered" evidence="5">
    <location>
        <begin position="549"/>
        <end position="634"/>
    </location>
</feature>
<keyword evidence="3" id="KW-0539">Nucleus</keyword>
<dbReference type="InterPro" id="IPR036388">
    <property type="entry name" value="WH-like_DNA-bd_sf"/>
</dbReference>
<comment type="caution">
    <text evidence="7">The sequence shown here is derived from an EMBL/GenBank/DDBJ whole genome shotgun (WGS) entry which is preliminary data.</text>
</comment>
<dbReference type="AlphaFoldDB" id="A0AAD3CFG0"/>
<proteinExistence type="inferred from homology"/>
<reference evidence="7 8" key="1">
    <citation type="journal article" date="2021" name="Sci. Rep.">
        <title>The genome of the diatom Chaetoceros tenuissimus carries an ancient integrated fragment of an extant virus.</title>
        <authorList>
            <person name="Hongo Y."/>
            <person name="Kimura K."/>
            <person name="Takaki Y."/>
            <person name="Yoshida Y."/>
            <person name="Baba S."/>
            <person name="Kobayashi G."/>
            <person name="Nagasaki K."/>
            <person name="Hano T."/>
            <person name="Tomaru Y."/>
        </authorList>
    </citation>
    <scope>NUCLEOTIDE SEQUENCE [LARGE SCALE GENOMIC DNA]</scope>
    <source>
        <strain evidence="7 8">NIES-3715</strain>
    </source>
</reference>
<dbReference type="PRINTS" id="PR00056">
    <property type="entry name" value="HSFDOMAIN"/>
</dbReference>
<dbReference type="GO" id="GO:0005634">
    <property type="term" value="C:nucleus"/>
    <property type="evidence" value="ECO:0007669"/>
    <property type="project" value="UniProtKB-SubCell"/>
</dbReference>
<feature type="compositionally biased region" description="Basic and acidic residues" evidence="5">
    <location>
        <begin position="507"/>
        <end position="516"/>
    </location>
</feature>
<dbReference type="GO" id="GO:0003700">
    <property type="term" value="F:DNA-binding transcription factor activity"/>
    <property type="evidence" value="ECO:0007669"/>
    <property type="project" value="InterPro"/>
</dbReference>
<feature type="region of interest" description="Disordered" evidence="5">
    <location>
        <begin position="127"/>
        <end position="175"/>
    </location>
</feature>